<comment type="caution">
    <text evidence="2">The sequence shown here is derived from an EMBL/GenBank/DDBJ whole genome shotgun (WGS) entry which is preliminary data.</text>
</comment>
<dbReference type="SUPFAM" id="SSF55729">
    <property type="entry name" value="Acyl-CoA N-acyltransferases (Nat)"/>
    <property type="match status" value="1"/>
</dbReference>
<dbReference type="PANTHER" id="PTHR43415">
    <property type="entry name" value="SPERMIDINE N(1)-ACETYLTRANSFERASE"/>
    <property type="match status" value="1"/>
</dbReference>
<evidence type="ECO:0000259" key="1">
    <source>
        <dbReference type="PROSITE" id="PS51186"/>
    </source>
</evidence>
<dbReference type="InterPro" id="IPR000182">
    <property type="entry name" value="GNAT_dom"/>
</dbReference>
<feature type="domain" description="N-acetyltransferase" evidence="1">
    <location>
        <begin position="49"/>
        <end position="200"/>
    </location>
</feature>
<reference evidence="2" key="1">
    <citation type="submission" date="2021-10" db="EMBL/GenBank/DDBJ databases">
        <authorList>
            <person name="Piombo E."/>
        </authorList>
    </citation>
    <scope>NUCLEOTIDE SEQUENCE</scope>
</reference>
<dbReference type="PANTHER" id="PTHR43415:SF3">
    <property type="entry name" value="GNAT-FAMILY ACETYLTRANSFERASE"/>
    <property type="match status" value="1"/>
</dbReference>
<dbReference type="EMBL" id="CABFNQ020000694">
    <property type="protein sequence ID" value="CAH0023792.1"/>
    <property type="molecule type" value="Genomic_DNA"/>
</dbReference>
<dbReference type="OrthoDB" id="64477at2759"/>
<dbReference type="GO" id="GO:0016747">
    <property type="term" value="F:acyltransferase activity, transferring groups other than amino-acyl groups"/>
    <property type="evidence" value="ECO:0007669"/>
    <property type="project" value="InterPro"/>
</dbReference>
<proteinExistence type="predicted"/>
<dbReference type="PROSITE" id="PS51186">
    <property type="entry name" value="GNAT"/>
    <property type="match status" value="1"/>
</dbReference>
<name>A0A9N9VCV3_9HYPO</name>
<dbReference type="InterPro" id="IPR016181">
    <property type="entry name" value="Acyl_CoA_acyltransferase"/>
</dbReference>
<organism evidence="2 3">
    <name type="scientific">Clonostachys rhizophaga</name>
    <dbReference type="NCBI Taxonomy" id="160324"/>
    <lineage>
        <taxon>Eukaryota</taxon>
        <taxon>Fungi</taxon>
        <taxon>Dikarya</taxon>
        <taxon>Ascomycota</taxon>
        <taxon>Pezizomycotina</taxon>
        <taxon>Sordariomycetes</taxon>
        <taxon>Hypocreomycetidae</taxon>
        <taxon>Hypocreales</taxon>
        <taxon>Bionectriaceae</taxon>
        <taxon>Clonostachys</taxon>
    </lineage>
</organism>
<keyword evidence="3" id="KW-1185">Reference proteome</keyword>
<dbReference type="Gene3D" id="3.40.630.30">
    <property type="match status" value="1"/>
</dbReference>
<gene>
    <name evidence="2" type="ORF">CRHIZ90672A_00000202</name>
</gene>
<sequence length="223" mass="25287">MDAFFDGLSNAFSSERLYYIKAAEGDENLREFLPRVEDDPTTQALVSTHLLRPKGKADIDETMKGLSASLLGVSICLKPREEAKQKNDQTKETQSPDGKTTRPTIIGFVVLGWGGILSNQVVNRRASIGISLSSEYHGKGYGREAFSWMLDWAFRYAGLHTVFLSVFPYNEKAVRLYKSLGFVQEGHLRETKYFNRKWHDELLFAITENEWEKIRGKKNAGAI</sequence>
<dbReference type="Proteomes" id="UP000696573">
    <property type="component" value="Unassembled WGS sequence"/>
</dbReference>
<evidence type="ECO:0000313" key="2">
    <source>
        <dbReference type="EMBL" id="CAH0023792.1"/>
    </source>
</evidence>
<evidence type="ECO:0000313" key="3">
    <source>
        <dbReference type="Proteomes" id="UP000696573"/>
    </source>
</evidence>
<dbReference type="Pfam" id="PF00583">
    <property type="entry name" value="Acetyltransf_1"/>
    <property type="match status" value="1"/>
</dbReference>
<protein>
    <recommendedName>
        <fullName evidence="1">N-acetyltransferase domain-containing protein</fullName>
    </recommendedName>
</protein>
<dbReference type="CDD" id="cd04301">
    <property type="entry name" value="NAT_SF"/>
    <property type="match status" value="1"/>
</dbReference>
<accession>A0A9N9VCV3</accession>
<dbReference type="AlphaFoldDB" id="A0A9N9VCV3"/>